<evidence type="ECO:0000313" key="4">
    <source>
        <dbReference type="Proteomes" id="UP001152799"/>
    </source>
</evidence>
<feature type="transmembrane region" description="Helical" evidence="1">
    <location>
        <begin position="156"/>
        <end position="176"/>
    </location>
</feature>
<protein>
    <submittedName>
        <fullName evidence="3">Uncharacterized protein</fullName>
    </submittedName>
</protein>
<keyword evidence="1" id="KW-1133">Transmembrane helix</keyword>
<dbReference type="EMBL" id="OU892282">
    <property type="protein sequence ID" value="CAG9770719.1"/>
    <property type="molecule type" value="Genomic_DNA"/>
</dbReference>
<keyword evidence="4" id="KW-1185">Reference proteome</keyword>
<keyword evidence="1" id="KW-0812">Transmembrane</keyword>
<dbReference type="Proteomes" id="UP001152799">
    <property type="component" value="Chromosome 6"/>
</dbReference>
<dbReference type="AlphaFoldDB" id="A0A9N9QLT5"/>
<feature type="signal peptide" evidence="2">
    <location>
        <begin position="1"/>
        <end position="20"/>
    </location>
</feature>
<keyword evidence="1" id="KW-0472">Membrane</keyword>
<reference evidence="3" key="1">
    <citation type="submission" date="2022-01" db="EMBL/GenBank/DDBJ databases">
        <authorList>
            <person name="King R."/>
        </authorList>
    </citation>
    <scope>NUCLEOTIDE SEQUENCE</scope>
</reference>
<gene>
    <name evidence="3" type="ORF">CEUTPL_LOCUS11167</name>
</gene>
<organism evidence="3 4">
    <name type="scientific">Ceutorhynchus assimilis</name>
    <name type="common">cabbage seed weevil</name>
    <dbReference type="NCBI Taxonomy" id="467358"/>
    <lineage>
        <taxon>Eukaryota</taxon>
        <taxon>Metazoa</taxon>
        <taxon>Ecdysozoa</taxon>
        <taxon>Arthropoda</taxon>
        <taxon>Hexapoda</taxon>
        <taxon>Insecta</taxon>
        <taxon>Pterygota</taxon>
        <taxon>Neoptera</taxon>
        <taxon>Endopterygota</taxon>
        <taxon>Coleoptera</taxon>
        <taxon>Polyphaga</taxon>
        <taxon>Cucujiformia</taxon>
        <taxon>Curculionidae</taxon>
        <taxon>Ceutorhynchinae</taxon>
        <taxon>Ceutorhynchus</taxon>
    </lineage>
</organism>
<accession>A0A9N9QLT5</accession>
<feature type="chain" id="PRO_5040475035" evidence="2">
    <location>
        <begin position="21"/>
        <end position="271"/>
    </location>
</feature>
<proteinExistence type="predicted"/>
<evidence type="ECO:0000256" key="2">
    <source>
        <dbReference type="SAM" id="SignalP"/>
    </source>
</evidence>
<evidence type="ECO:0000313" key="3">
    <source>
        <dbReference type="EMBL" id="CAG9770719.1"/>
    </source>
</evidence>
<keyword evidence="2" id="KW-0732">Signal</keyword>
<name>A0A9N9QLT5_9CUCU</name>
<sequence>MMKKVFLILCILAFFHNATSTLNVNTKELEASLKSFDARAVAKDISNTILKLPARVITNLETLIKRKRNPEASEIINAVNSALDLKLFTIKDNYVELDEIEIEKYFRLGKAIRQFYVAPRVKKVSTKDITAVIANNNEIQHRLSLAPILLDICESILIPLVGSICSSLSLIVWILVGFEMFFTALGDLVPESQGMDVTMAVIRDYIEATHKELSIVQGDDICGAFEGESIGGVQEVLVHFWVVFSSSVDSILAPISQLIGTIIAGLMDFSP</sequence>
<evidence type="ECO:0000256" key="1">
    <source>
        <dbReference type="SAM" id="Phobius"/>
    </source>
</evidence>